<name>A0A2D0KWM4_9GAMM</name>
<evidence type="ECO:0000256" key="2">
    <source>
        <dbReference type="ARBA" id="ARBA00023315"/>
    </source>
</evidence>
<keyword evidence="2" id="KW-0012">Acyltransferase</keyword>
<proteinExistence type="predicted"/>
<sequence length="172" mass="19662">MFTIRPTQLSDINQLAIIEHSAAQLFCLIPELAWISDGHIQTEQQHLGYIVQHNSWVAINNKGVPVGFILVKTLEDGLHIFELSVHGDWQRKGIGKELIETVIQVAKQRKLQSVTLTTFRNVLWNAPFYQKLGFVILEPQEMGEELQQILQGEIEYGFSAEQRCAMKRPIII</sequence>
<accession>A0A2D0KWM4</accession>
<dbReference type="Pfam" id="PF00583">
    <property type="entry name" value="Acetyltransf_1"/>
    <property type="match status" value="1"/>
</dbReference>
<organism evidence="4 5">
    <name type="scientific">Xenorhabdus stockiae</name>
    <dbReference type="NCBI Taxonomy" id="351614"/>
    <lineage>
        <taxon>Bacteria</taxon>
        <taxon>Pseudomonadati</taxon>
        <taxon>Pseudomonadota</taxon>
        <taxon>Gammaproteobacteria</taxon>
        <taxon>Enterobacterales</taxon>
        <taxon>Morganellaceae</taxon>
        <taxon>Xenorhabdus</taxon>
    </lineage>
</organism>
<dbReference type="InterPro" id="IPR000182">
    <property type="entry name" value="GNAT_dom"/>
</dbReference>
<dbReference type="InterPro" id="IPR016181">
    <property type="entry name" value="Acyl_CoA_acyltransferase"/>
</dbReference>
<dbReference type="Gene3D" id="3.40.630.30">
    <property type="match status" value="1"/>
</dbReference>
<keyword evidence="1 4" id="KW-0808">Transferase</keyword>
<evidence type="ECO:0000259" key="3">
    <source>
        <dbReference type="PROSITE" id="PS51186"/>
    </source>
</evidence>
<comment type="caution">
    <text evidence="4">The sequence shown here is derived from an EMBL/GenBank/DDBJ whole genome shotgun (WGS) entry which is preliminary data.</text>
</comment>
<dbReference type="GO" id="GO:0016747">
    <property type="term" value="F:acyltransferase activity, transferring groups other than amino-acyl groups"/>
    <property type="evidence" value="ECO:0007669"/>
    <property type="project" value="InterPro"/>
</dbReference>
<reference evidence="4 5" key="1">
    <citation type="journal article" date="2017" name="Nat. Microbiol.">
        <title>Natural product diversity associated with the nematode symbionts Photorhabdus and Xenorhabdus.</title>
        <authorList>
            <person name="Tobias N.J."/>
            <person name="Wolff H."/>
            <person name="Djahanschiri B."/>
            <person name="Grundmann F."/>
            <person name="Kronenwerth M."/>
            <person name="Shi Y.M."/>
            <person name="Simonyi S."/>
            <person name="Grun P."/>
            <person name="Shapiro-Ilan D."/>
            <person name="Pidot S.J."/>
            <person name="Stinear T.P."/>
            <person name="Ebersberger I."/>
            <person name="Bode H.B."/>
        </authorList>
    </citation>
    <scope>NUCLEOTIDE SEQUENCE [LARGE SCALE GENOMIC DNA]</scope>
    <source>
        <strain evidence="4 5">DSM 17904</strain>
    </source>
</reference>
<protein>
    <submittedName>
        <fullName evidence="4">N-acetyltransferase</fullName>
    </submittedName>
</protein>
<dbReference type="PANTHER" id="PTHR43800:SF1">
    <property type="entry name" value="PEPTIDYL-LYSINE N-ACETYLTRANSFERASE YJAB"/>
    <property type="match status" value="1"/>
</dbReference>
<feature type="domain" description="N-acetyltransferase" evidence="3">
    <location>
        <begin position="2"/>
        <end position="161"/>
    </location>
</feature>
<dbReference type="AlphaFoldDB" id="A0A2D0KWM4"/>
<dbReference type="Proteomes" id="UP000222366">
    <property type="component" value="Unassembled WGS sequence"/>
</dbReference>
<dbReference type="SUPFAM" id="SSF55729">
    <property type="entry name" value="Acyl-CoA N-acyltransferases (Nat)"/>
    <property type="match status" value="1"/>
</dbReference>
<dbReference type="EMBL" id="NJAJ01000001">
    <property type="protein sequence ID" value="PHM67834.1"/>
    <property type="molecule type" value="Genomic_DNA"/>
</dbReference>
<evidence type="ECO:0000256" key="1">
    <source>
        <dbReference type="ARBA" id="ARBA00022679"/>
    </source>
</evidence>
<gene>
    <name evidence="4" type="ORF">Xsto_00124</name>
</gene>
<dbReference type="PROSITE" id="PS51186">
    <property type="entry name" value="GNAT"/>
    <property type="match status" value="1"/>
</dbReference>
<dbReference type="RefSeq" id="WP_099108439.1">
    <property type="nucleotide sequence ID" value="NZ_CAWNRH010000001.1"/>
</dbReference>
<keyword evidence="5" id="KW-1185">Reference proteome</keyword>
<dbReference type="CDD" id="cd04301">
    <property type="entry name" value="NAT_SF"/>
    <property type="match status" value="1"/>
</dbReference>
<evidence type="ECO:0000313" key="4">
    <source>
        <dbReference type="EMBL" id="PHM67834.1"/>
    </source>
</evidence>
<evidence type="ECO:0000313" key="5">
    <source>
        <dbReference type="Proteomes" id="UP000222366"/>
    </source>
</evidence>
<dbReference type="PANTHER" id="PTHR43800">
    <property type="entry name" value="PEPTIDYL-LYSINE N-ACETYLTRANSFERASE YJAB"/>
    <property type="match status" value="1"/>
</dbReference>